<protein>
    <recommendedName>
        <fullName evidence="3">2-amino-4-ketopentanoate thiolase alpha subunit</fullName>
    </recommendedName>
</protein>
<keyword evidence="2" id="KW-1185">Reference proteome</keyword>
<reference evidence="2" key="1">
    <citation type="submission" date="2016-10" db="EMBL/GenBank/DDBJ databases">
        <authorList>
            <person name="Varghese N."/>
            <person name="Submissions S."/>
        </authorList>
    </citation>
    <scope>NUCLEOTIDE SEQUENCE [LARGE SCALE GENOMIC DNA]</scope>
    <source>
        <strain evidence="2">Z-7934</strain>
    </source>
</reference>
<organism evidence="1 2">
    <name type="scientific">Tindallia magadiensis</name>
    <dbReference type="NCBI Taxonomy" id="69895"/>
    <lineage>
        <taxon>Bacteria</taxon>
        <taxon>Bacillati</taxon>
        <taxon>Bacillota</taxon>
        <taxon>Clostridia</taxon>
        <taxon>Peptostreptococcales</taxon>
        <taxon>Tindalliaceae</taxon>
        <taxon>Tindallia</taxon>
    </lineage>
</organism>
<dbReference type="AlphaFoldDB" id="A0A1I3AAF6"/>
<evidence type="ECO:0008006" key="3">
    <source>
        <dbReference type="Google" id="ProtNLM"/>
    </source>
</evidence>
<evidence type="ECO:0000313" key="2">
    <source>
        <dbReference type="Proteomes" id="UP000199287"/>
    </source>
</evidence>
<name>A0A1I3AAF6_9FIRM</name>
<proteinExistence type="predicted"/>
<gene>
    <name evidence="1" type="ORF">SAMN05192551_10195</name>
</gene>
<accession>A0A1I3AAF6</accession>
<dbReference type="NCBIfam" id="NF040739">
    <property type="entry name" value="ornith_OrtA"/>
    <property type="match status" value="1"/>
</dbReference>
<dbReference type="EMBL" id="FOQA01000001">
    <property type="protein sequence ID" value="SFH47077.1"/>
    <property type="molecule type" value="Genomic_DNA"/>
</dbReference>
<sequence length="101" mass="11493">MIKKGTWVKIQDTILESGHRAPQLPEDTKKVPLIMWAKGYLQEDANLNEVATIKTLTGRLVKGTVMEVEPFYRHDFGGFVPELLEIGTMGRRELWGGEDHE</sequence>
<dbReference type="Proteomes" id="UP000199287">
    <property type="component" value="Unassembled WGS sequence"/>
</dbReference>
<dbReference type="Pfam" id="PF22010">
    <property type="entry name" value="OrtA"/>
    <property type="match status" value="1"/>
</dbReference>
<dbReference type="InterPro" id="IPR047755">
    <property type="entry name" value="OrtA"/>
</dbReference>
<evidence type="ECO:0000313" key="1">
    <source>
        <dbReference type="EMBL" id="SFH47077.1"/>
    </source>
</evidence>
<dbReference type="RefSeq" id="WP_093368586.1">
    <property type="nucleotide sequence ID" value="NZ_FOQA01000001.1"/>
</dbReference>
<dbReference type="STRING" id="69895.SAMN05192551_10195"/>
<dbReference type="OrthoDB" id="3712030at2"/>